<feature type="transmembrane region" description="Helical" evidence="8">
    <location>
        <begin position="198"/>
        <end position="219"/>
    </location>
</feature>
<dbReference type="PANTHER" id="PTHR23344">
    <property type="entry name" value="GLYCEROPHOSPHORYL DIESTER PHOSPHODIESTERASE"/>
    <property type="match status" value="1"/>
</dbReference>
<keyword evidence="4 8" id="KW-1133">Transmembrane helix</keyword>
<evidence type="ECO:0000256" key="3">
    <source>
        <dbReference type="ARBA" id="ARBA00022801"/>
    </source>
</evidence>
<dbReference type="GO" id="GO:0008081">
    <property type="term" value="F:phosphoric diester hydrolase activity"/>
    <property type="evidence" value="ECO:0007669"/>
    <property type="project" value="InterPro"/>
</dbReference>
<evidence type="ECO:0000256" key="7">
    <source>
        <dbReference type="SAM" id="MobiDB-lite"/>
    </source>
</evidence>
<dbReference type="PANTHER" id="PTHR23344:SF50">
    <property type="entry name" value="GP-PDE DOMAIN-CONTAINING PROTEIN"/>
    <property type="match status" value="1"/>
</dbReference>
<dbReference type="InterPro" id="IPR017946">
    <property type="entry name" value="PLC-like_Pdiesterase_TIM-brl"/>
</dbReference>
<feature type="transmembrane region" description="Helical" evidence="8">
    <location>
        <begin position="503"/>
        <end position="524"/>
    </location>
</feature>
<evidence type="ECO:0000256" key="1">
    <source>
        <dbReference type="ARBA" id="ARBA00004141"/>
    </source>
</evidence>
<accession>A0A1S3I3N7</accession>
<evidence type="ECO:0000259" key="9">
    <source>
        <dbReference type="PROSITE" id="PS51704"/>
    </source>
</evidence>
<dbReference type="Gene3D" id="3.20.20.190">
    <property type="entry name" value="Phosphatidylinositol (PI) phosphodiesterase"/>
    <property type="match status" value="1"/>
</dbReference>
<keyword evidence="3" id="KW-0378">Hydrolase</keyword>
<comment type="subcellular location">
    <subcellularLocation>
        <location evidence="1">Membrane</location>
        <topology evidence="1">Multi-pass membrane protein</topology>
    </subcellularLocation>
</comment>
<feature type="transmembrane region" description="Helical" evidence="8">
    <location>
        <begin position="126"/>
        <end position="148"/>
    </location>
</feature>
<proteinExistence type="predicted"/>
<feature type="transmembrane region" description="Helical" evidence="8">
    <location>
        <begin position="168"/>
        <end position="186"/>
    </location>
</feature>
<evidence type="ECO:0000313" key="11">
    <source>
        <dbReference type="RefSeq" id="XP_013392429.1"/>
    </source>
</evidence>
<sequence>MVTHTTIQKYKQNYFALCLTGLFGCKWHRYKQSRRYSKKADIAWFAVLLLSFLFITFWFYYWLITENDSNSFDWFLYSKTKVWIPWYLIIIILTSLSFGYLAFLMLLAMCHIVIGHQIYMHHCHRALVVTIVVVGVIVAIALGVMGKADFTRMMEVLTLDLSFQITGPWLHIGAVVLMTGMSWIVAEQWMYWNKTGLKIFWLLVYIVVMVGLYIVPVFIQSPCIGDSSTLPDKPMVMAHRGAAAISPENTLRAFRRSADFGVLGFESDVRVSRDGVPFLMHDKTLRRTTNVAEVFPDRKDELAENFTISELEQLNAGAWFMKQNPFHTVSSLSESTKELYTNQTIPTLLQLCTLARLLNKTVMFDLRVESEDHPYYNTSVNVTVDAIMKSKIQPSMVWWLSNTTNNTQYPADFTTVYPIKGKSPSVEHLQKEGIHRVNSQYVLTQEEISTYASHNISSNVYVVDSPWLFSLFWCMGTASVTTNMCHVFAQMDRPSWYISPQSYLIIWVLTDVISAILVITFFIIQRIQKGGQEFTPETLHLQNPRARRLDSQGRVMKEKLLYTDEIELGIDPDSRPEDIPEPDCAQNGSSRHSGSGEYFSSEAENERNEVASSEVRPVMSTFTT</sequence>
<gene>
    <name evidence="11 12 13" type="primary">LOC106160388</name>
</gene>
<dbReference type="AlphaFoldDB" id="A0A1S3I3N7"/>
<dbReference type="InterPro" id="IPR030395">
    <property type="entry name" value="GP_PDE_dom"/>
</dbReference>
<evidence type="ECO:0000256" key="5">
    <source>
        <dbReference type="ARBA" id="ARBA00023136"/>
    </source>
</evidence>
<evidence type="ECO:0000256" key="6">
    <source>
        <dbReference type="ARBA" id="ARBA00023180"/>
    </source>
</evidence>
<evidence type="ECO:0000313" key="10">
    <source>
        <dbReference type="Proteomes" id="UP000085678"/>
    </source>
</evidence>
<organism evidence="10 13">
    <name type="scientific">Lingula anatina</name>
    <name type="common">Brachiopod</name>
    <name type="synonym">Lingula unguis</name>
    <dbReference type="NCBI Taxonomy" id="7574"/>
    <lineage>
        <taxon>Eukaryota</taxon>
        <taxon>Metazoa</taxon>
        <taxon>Spiralia</taxon>
        <taxon>Lophotrochozoa</taxon>
        <taxon>Brachiopoda</taxon>
        <taxon>Linguliformea</taxon>
        <taxon>Lingulata</taxon>
        <taxon>Lingulida</taxon>
        <taxon>Linguloidea</taxon>
        <taxon>Lingulidae</taxon>
        <taxon>Lingula</taxon>
    </lineage>
</organism>
<dbReference type="GeneID" id="106160388"/>
<feature type="transmembrane region" description="Helical" evidence="8">
    <location>
        <begin position="42"/>
        <end position="64"/>
    </location>
</feature>
<dbReference type="GO" id="GO:0006629">
    <property type="term" value="P:lipid metabolic process"/>
    <property type="evidence" value="ECO:0007669"/>
    <property type="project" value="InterPro"/>
</dbReference>
<name>A0A1S3I3N7_LINAN</name>
<evidence type="ECO:0000256" key="8">
    <source>
        <dbReference type="SAM" id="Phobius"/>
    </source>
</evidence>
<feature type="transmembrane region" description="Helical" evidence="8">
    <location>
        <begin position="84"/>
        <end position="114"/>
    </location>
</feature>
<keyword evidence="10" id="KW-1185">Reference proteome</keyword>
<dbReference type="GO" id="GO:0016020">
    <property type="term" value="C:membrane"/>
    <property type="evidence" value="ECO:0007669"/>
    <property type="project" value="UniProtKB-SubCell"/>
</dbReference>
<dbReference type="STRING" id="7574.A0A1S3I3N7"/>
<evidence type="ECO:0000313" key="13">
    <source>
        <dbReference type="RefSeq" id="XP_013392446.1"/>
    </source>
</evidence>
<feature type="domain" description="GP-PDE" evidence="9">
    <location>
        <begin position="234"/>
        <end position="492"/>
    </location>
</feature>
<keyword evidence="6" id="KW-0325">Glycoprotein</keyword>
<dbReference type="RefSeq" id="XP_013392429.1">
    <property type="nucleotide sequence ID" value="XM_013536975.2"/>
</dbReference>
<dbReference type="KEGG" id="lak:106160388"/>
<dbReference type="Pfam" id="PF03009">
    <property type="entry name" value="GDPD"/>
    <property type="match status" value="1"/>
</dbReference>
<dbReference type="PROSITE" id="PS51704">
    <property type="entry name" value="GP_PDE"/>
    <property type="match status" value="1"/>
</dbReference>
<evidence type="ECO:0000256" key="4">
    <source>
        <dbReference type="ARBA" id="ARBA00022989"/>
    </source>
</evidence>
<evidence type="ECO:0000313" key="12">
    <source>
        <dbReference type="RefSeq" id="XP_013392438.1"/>
    </source>
</evidence>
<keyword evidence="5 8" id="KW-0472">Membrane</keyword>
<keyword evidence="2 8" id="KW-0812">Transmembrane</keyword>
<dbReference type="SUPFAM" id="SSF51695">
    <property type="entry name" value="PLC-like phosphodiesterases"/>
    <property type="match status" value="1"/>
</dbReference>
<evidence type="ECO:0000256" key="2">
    <source>
        <dbReference type="ARBA" id="ARBA00022692"/>
    </source>
</evidence>
<dbReference type="Proteomes" id="UP000085678">
    <property type="component" value="Unplaced"/>
</dbReference>
<dbReference type="RefSeq" id="XP_013392438.1">
    <property type="nucleotide sequence ID" value="XM_013536984.2"/>
</dbReference>
<feature type="region of interest" description="Disordered" evidence="7">
    <location>
        <begin position="570"/>
        <end position="624"/>
    </location>
</feature>
<protein>
    <submittedName>
        <fullName evidence="11 12">Glycerophosphoinositol inositolphosphodiesterase GDPD2 isoform X1</fullName>
    </submittedName>
</protein>
<dbReference type="OrthoDB" id="1058301at2759"/>
<reference evidence="11 12" key="1">
    <citation type="submission" date="2025-04" db="UniProtKB">
        <authorList>
            <consortium name="RefSeq"/>
        </authorList>
    </citation>
    <scope>IDENTIFICATION</scope>
    <source>
        <tissue evidence="11 12">Gonads</tissue>
    </source>
</reference>
<dbReference type="RefSeq" id="XP_013392446.1">
    <property type="nucleotide sequence ID" value="XM_013536992.2"/>
</dbReference>